<protein>
    <submittedName>
        <fullName evidence="1">Uncharacterized mitochondrial protein AtMg00240-like</fullName>
    </submittedName>
</protein>
<organism evidence="1">
    <name type="scientific">Nicotiana tabacum</name>
    <name type="common">Common tobacco</name>
    <dbReference type="NCBI Taxonomy" id="4097"/>
    <lineage>
        <taxon>Eukaryota</taxon>
        <taxon>Viridiplantae</taxon>
        <taxon>Streptophyta</taxon>
        <taxon>Embryophyta</taxon>
        <taxon>Tracheophyta</taxon>
        <taxon>Spermatophyta</taxon>
        <taxon>Magnoliopsida</taxon>
        <taxon>eudicotyledons</taxon>
        <taxon>Gunneridae</taxon>
        <taxon>Pentapetalae</taxon>
        <taxon>asterids</taxon>
        <taxon>lamiids</taxon>
        <taxon>Solanales</taxon>
        <taxon>Solanaceae</taxon>
        <taxon>Nicotianoideae</taxon>
        <taxon>Nicotianeae</taxon>
        <taxon>Nicotiana</taxon>
    </lineage>
</organism>
<name>A0A1S4AW13_TOBAC</name>
<proteinExistence type="predicted"/>
<dbReference type="PaxDb" id="4097-A0A1S4AW13"/>
<accession>A0A1S4AW13</accession>
<gene>
    <name evidence="1" type="primary">LOC107801963</name>
</gene>
<dbReference type="AlphaFoldDB" id="A0A1S4AW13"/>
<dbReference type="PANTHER" id="PTHR11439">
    <property type="entry name" value="GAG-POL-RELATED RETROTRANSPOSON"/>
    <property type="match status" value="1"/>
</dbReference>
<dbReference type="KEGG" id="nta:107801963"/>
<dbReference type="STRING" id="4097.A0A1S4AW13"/>
<dbReference type="RefSeq" id="XP_016480874.1">
    <property type="nucleotide sequence ID" value="XM_016625388.1"/>
</dbReference>
<sequence>MTRPDIAFAVQVLSQYIYYSKVSHIEAALRVVRYIKQAPGLGLFMPAKSAEKLIAYYDSDWGSCIKSRRPVTGYLVKYGNALVNYSELKGGYECFGVNYVDTRPIEKSPDENEQEKAKKNWATAHYDCGWAAVKEGK</sequence>
<evidence type="ECO:0000313" key="1">
    <source>
        <dbReference type="RefSeq" id="XP_016480874.1"/>
    </source>
</evidence>
<reference evidence="1" key="1">
    <citation type="submission" date="2025-08" db="UniProtKB">
        <authorList>
            <consortium name="RefSeq"/>
        </authorList>
    </citation>
    <scope>IDENTIFICATION</scope>
</reference>
<dbReference type="PANTHER" id="PTHR11439:SF519">
    <property type="entry name" value="REVERSE TRANSCRIPTASE TY1_COPIA-TYPE DOMAIN-CONTAINING PROTEIN"/>
    <property type="match status" value="1"/>
</dbReference>
<dbReference type="OrthoDB" id="1102953at2759"/>